<dbReference type="PIRSF" id="PIRSF036389">
    <property type="entry name" value="IOR_B"/>
    <property type="match status" value="1"/>
</dbReference>
<dbReference type="SUPFAM" id="SSF56003">
    <property type="entry name" value="Molybdenum cofactor-binding domain"/>
    <property type="match status" value="2"/>
</dbReference>
<accession>A0A9E7CYC5</accession>
<dbReference type="InterPro" id="IPR052516">
    <property type="entry name" value="N-heterocyclic_Hydroxylase"/>
</dbReference>
<dbReference type="SMART" id="SM01008">
    <property type="entry name" value="Ald_Xan_dh_C"/>
    <property type="match status" value="1"/>
</dbReference>
<dbReference type="Gene3D" id="3.30.365.10">
    <property type="entry name" value="Aldehyde oxidase/xanthine dehydrogenase, molybdopterin binding domain"/>
    <property type="match status" value="4"/>
</dbReference>
<gene>
    <name evidence="2" type="ORF">K9D25_22340</name>
</gene>
<evidence type="ECO:0000313" key="2">
    <source>
        <dbReference type="EMBL" id="UOK73374.1"/>
    </source>
</evidence>
<dbReference type="PANTHER" id="PTHR47495:SF1">
    <property type="entry name" value="BLL3820 PROTEIN"/>
    <property type="match status" value="1"/>
</dbReference>
<dbReference type="KEGG" id="apol:K9D25_22340"/>
<dbReference type="SUPFAM" id="SSF54665">
    <property type="entry name" value="CO dehydrogenase molybdoprotein N-domain-like"/>
    <property type="match status" value="1"/>
</dbReference>
<dbReference type="Proteomes" id="UP000831684">
    <property type="component" value="Plasmid pA"/>
</dbReference>
<dbReference type="InterPro" id="IPR012368">
    <property type="entry name" value="OxRdtase_Mopterin-bd_su_IorB"/>
</dbReference>
<feature type="domain" description="Aldehyde oxidase/xanthine dehydrogenase a/b hammerhead" evidence="1">
    <location>
        <begin position="250"/>
        <end position="327"/>
    </location>
</feature>
<geneLocation type="plasmid" evidence="2 3">
    <name>pA</name>
</geneLocation>
<dbReference type="InterPro" id="IPR037165">
    <property type="entry name" value="AldOxase/xan_DH_Mopterin-bd_sf"/>
</dbReference>
<evidence type="ECO:0000259" key="1">
    <source>
        <dbReference type="SMART" id="SM01008"/>
    </source>
</evidence>
<dbReference type="InterPro" id="IPR000674">
    <property type="entry name" value="Ald_Oxase/Xan_DH_a/b"/>
</dbReference>
<proteinExistence type="predicted"/>
<dbReference type="InterPro" id="IPR036856">
    <property type="entry name" value="Ald_Oxase/Xan_DH_a/b_sf"/>
</dbReference>
<name>A0A9E7CYC5_9HYPH</name>
<dbReference type="InterPro" id="IPR006311">
    <property type="entry name" value="TAT_signal"/>
</dbReference>
<dbReference type="Pfam" id="PF20256">
    <property type="entry name" value="MoCoBD_2"/>
    <property type="match status" value="2"/>
</dbReference>
<dbReference type="Pfam" id="PF02738">
    <property type="entry name" value="MoCoBD_1"/>
    <property type="match status" value="1"/>
</dbReference>
<keyword evidence="2" id="KW-0614">Plasmid</keyword>
<dbReference type="EMBL" id="CP083240">
    <property type="protein sequence ID" value="UOK73374.1"/>
    <property type="molecule type" value="Genomic_DNA"/>
</dbReference>
<dbReference type="GO" id="GO:0016491">
    <property type="term" value="F:oxidoreductase activity"/>
    <property type="evidence" value="ECO:0007669"/>
    <property type="project" value="InterPro"/>
</dbReference>
<protein>
    <submittedName>
        <fullName evidence="2">Molybdopterin-dependent oxidoreductase</fullName>
    </submittedName>
</protein>
<dbReference type="AlphaFoldDB" id="A0A9E7CYC5"/>
<dbReference type="InterPro" id="IPR046867">
    <property type="entry name" value="AldOxase/xan_DH_MoCoBD2"/>
</dbReference>
<dbReference type="RefSeq" id="WP_244451053.1">
    <property type="nucleotide sequence ID" value="NZ_CP083240.1"/>
</dbReference>
<dbReference type="InterPro" id="IPR008274">
    <property type="entry name" value="AldOxase/xan_DH_MoCoBD1"/>
</dbReference>
<organism evidence="2 3">
    <name type="scientific">Ancylobacter polymorphus</name>
    <dbReference type="NCBI Taxonomy" id="223390"/>
    <lineage>
        <taxon>Bacteria</taxon>
        <taxon>Pseudomonadati</taxon>
        <taxon>Pseudomonadota</taxon>
        <taxon>Alphaproteobacteria</taxon>
        <taxon>Hyphomicrobiales</taxon>
        <taxon>Xanthobacteraceae</taxon>
        <taxon>Ancylobacter</taxon>
    </lineage>
</organism>
<sequence length="785" mass="83970">MPLRHACRHHPRGETRGNELRANVMTSMDPNLSRRAFLRAGGALVVSIGAPLALDSAHAQGASGAAAAVKPPLTPDQLSTYVAVNADGSVAAYFGKIDMGHGLATAIGQMVAEELDVPVGVVRVVMGDTATSVNQGGASGSTGVQLGGRQLRAAAAEARRVLVEMAADRLGVAADRLQVADGVVSAQNDASQKVSYAELIGGRYFDVRLAWNGRIGNALYAPGKAAPKDPKDYRVVGQPIKRDDVAPRVFARFDFVTDVKVPGMVHGRMIRPSVAGAVPVKVDEASISDIAGAKAVWNQGFLGVVADKEWDAIKASGQLRVEWSQAKPPFPDQAALYAHIRHAPVRQRQAEGRTIGDVAAAFRTAARVVEAEYEWPFQSHASMGPACAIADVRDGQVTLWTGSQKPHFTRDGVAAILGVPVESVHAIWVQGPGSYGRNDAGDVAMDAALLSKAVGKPVRLQYMRDQGTAWDPKGPASIHRARAAIDAAGKVIAYEFMSKAFSRVDVSYDESRPRDTLAGHLIGVPLESADGFGVPEDSYAFDNRHTYWETIAPLLERGSPLRTSHLRDPVGPQIHFASESFIDEVAAAINLDPVAFRRQHVTDTRDLAVIDAATEKAGWQRRASPRNDQTGSKVSGRGFAYVQRSGTRVAIVAEVEVDRSSGKIWARKFTIAHDCGQVINPDGLRHAIEGNILQGISRTLWEEVAFDMQSVTSVDWQTYPILDITETPEEVDVILIDRPESAPSGAGEPTIRAVAAAIANAVFDATGVRIRRVPFSPDNVKAALS</sequence>
<reference evidence="2" key="1">
    <citation type="submission" date="2021-09" db="EMBL/GenBank/DDBJ databases">
        <title>Network and meta-omics reveal the key degrader and cooperation patterns in an efficient 1,4-dioxane-degrading microbial community.</title>
        <authorList>
            <person name="Dai C."/>
        </authorList>
    </citation>
    <scope>NUCLEOTIDE SEQUENCE</scope>
    <source>
        <strain evidence="2">ZM13</strain>
        <plasmid evidence="2">pA</plasmid>
    </source>
</reference>
<dbReference type="PROSITE" id="PS51318">
    <property type="entry name" value="TAT"/>
    <property type="match status" value="1"/>
</dbReference>
<dbReference type="PANTHER" id="PTHR47495">
    <property type="entry name" value="ALDEHYDE DEHYDROGENASE"/>
    <property type="match status" value="1"/>
</dbReference>
<evidence type="ECO:0000313" key="3">
    <source>
        <dbReference type="Proteomes" id="UP000831684"/>
    </source>
</evidence>